<dbReference type="InterPro" id="IPR022642">
    <property type="entry name" value="CheR_C"/>
</dbReference>
<dbReference type="SUPFAM" id="SSF47757">
    <property type="entry name" value="Chemotaxis receptor methyltransferase CheR, N-terminal domain"/>
    <property type="match status" value="1"/>
</dbReference>
<dbReference type="Gene3D" id="1.10.155.10">
    <property type="entry name" value="Chemotaxis receptor methyltransferase CheR, N-terminal domain"/>
    <property type="match status" value="1"/>
</dbReference>
<evidence type="ECO:0000256" key="5">
    <source>
        <dbReference type="ARBA" id="ARBA00022691"/>
    </source>
</evidence>
<dbReference type="SUPFAM" id="SSF53335">
    <property type="entry name" value="S-adenosyl-L-methionine-dependent methyltransferases"/>
    <property type="match status" value="1"/>
</dbReference>
<proteinExistence type="predicted"/>
<organism evidence="7 8">
    <name type="scientific">Syntrophotalea carbinolica (strain DSM 2380 / NBRC 103641 / GraBd1)</name>
    <name type="common">Pelobacter carbinolicus</name>
    <dbReference type="NCBI Taxonomy" id="338963"/>
    <lineage>
        <taxon>Bacteria</taxon>
        <taxon>Pseudomonadati</taxon>
        <taxon>Thermodesulfobacteriota</taxon>
        <taxon>Desulfuromonadia</taxon>
        <taxon>Desulfuromonadales</taxon>
        <taxon>Syntrophotaleaceae</taxon>
        <taxon>Syntrophotalea</taxon>
    </lineage>
</organism>
<dbReference type="EC" id="2.1.1.80" evidence="2"/>
<sequence>MSLMHFDAFLKQICPRLGLDWRKYRRRAARHRVQKRMAELGLESYEQYLACLYADAAEASALAERMAVSVSRFFREAQVWEMLEGQVLPKLLAGVAGRRPLHVWSVGCAGGEEPYSLALLWLERLRFRYPQRRLLILGSDCDAVSLRRARQACYAPSSLRELSGALRGRWFSVYGGLWRLSPRVTGRVRFIHHNFMRDPPPGSFDLILARYLPFTYYRGARRLQAARRLWRALRPGGMLLIGARESLRGEELRLFAPCHGMMGFYRRRSAGAG</sequence>
<dbReference type="STRING" id="338963.Pcar_2491"/>
<comment type="catalytic activity">
    <reaction evidence="1">
        <text>L-glutamyl-[protein] + S-adenosyl-L-methionine = [protein]-L-glutamate 5-O-methyl ester + S-adenosyl-L-homocysteine</text>
        <dbReference type="Rhea" id="RHEA:24452"/>
        <dbReference type="Rhea" id="RHEA-COMP:10208"/>
        <dbReference type="Rhea" id="RHEA-COMP:10311"/>
        <dbReference type="ChEBI" id="CHEBI:29973"/>
        <dbReference type="ChEBI" id="CHEBI:57856"/>
        <dbReference type="ChEBI" id="CHEBI:59789"/>
        <dbReference type="ChEBI" id="CHEBI:82795"/>
        <dbReference type="EC" id="2.1.1.80"/>
    </reaction>
</comment>
<feature type="domain" description="CheR-type methyltransferase" evidence="6">
    <location>
        <begin position="1"/>
        <end position="255"/>
    </location>
</feature>
<dbReference type="CDD" id="cd02440">
    <property type="entry name" value="AdoMet_MTases"/>
    <property type="match status" value="1"/>
</dbReference>
<dbReference type="eggNOG" id="COG1352">
    <property type="taxonomic scope" value="Bacteria"/>
</dbReference>
<evidence type="ECO:0000313" key="7">
    <source>
        <dbReference type="EMBL" id="ABA89730.1"/>
    </source>
</evidence>
<evidence type="ECO:0000256" key="2">
    <source>
        <dbReference type="ARBA" id="ARBA00012534"/>
    </source>
</evidence>
<dbReference type="PROSITE" id="PS50123">
    <property type="entry name" value="CHER"/>
    <property type="match status" value="1"/>
</dbReference>
<dbReference type="KEGG" id="pca:Pcar_2491"/>
<evidence type="ECO:0000259" key="6">
    <source>
        <dbReference type="PROSITE" id="PS50123"/>
    </source>
</evidence>
<dbReference type="GO" id="GO:0008983">
    <property type="term" value="F:protein-glutamate O-methyltransferase activity"/>
    <property type="evidence" value="ECO:0007669"/>
    <property type="project" value="UniProtKB-EC"/>
</dbReference>
<keyword evidence="8" id="KW-1185">Reference proteome</keyword>
<dbReference type="Gene3D" id="3.40.50.150">
    <property type="entry name" value="Vaccinia Virus protein VP39"/>
    <property type="match status" value="1"/>
</dbReference>
<dbReference type="Proteomes" id="UP000002534">
    <property type="component" value="Chromosome"/>
</dbReference>
<gene>
    <name evidence="7" type="primary">cheR44H</name>
    <name evidence="7" type="ordered locus">Pcar_2491</name>
</gene>
<dbReference type="Pfam" id="PF03705">
    <property type="entry name" value="CheR_N"/>
    <property type="match status" value="1"/>
</dbReference>
<dbReference type="HOGENOM" id="CLU_025854_1_2_7"/>
<keyword evidence="4 7" id="KW-0808">Transferase</keyword>
<dbReference type="Pfam" id="PF01739">
    <property type="entry name" value="CheR"/>
    <property type="match status" value="1"/>
</dbReference>
<dbReference type="PANTHER" id="PTHR24422">
    <property type="entry name" value="CHEMOTAXIS PROTEIN METHYLTRANSFERASE"/>
    <property type="match status" value="1"/>
</dbReference>
<keyword evidence="3 7" id="KW-0489">Methyltransferase</keyword>
<accession>Q3A1M7</accession>
<evidence type="ECO:0000256" key="4">
    <source>
        <dbReference type="ARBA" id="ARBA00022679"/>
    </source>
</evidence>
<dbReference type="EMBL" id="CP000142">
    <property type="protein sequence ID" value="ABA89730.1"/>
    <property type="molecule type" value="Genomic_DNA"/>
</dbReference>
<reference evidence="7 8" key="2">
    <citation type="journal article" date="2012" name="BMC Genomics">
        <title>The genome of Pelobacter carbinolicus reveals surprising metabolic capabilities and physiological features.</title>
        <authorList>
            <person name="Aklujkar M."/>
            <person name="Haveman S.A."/>
            <person name="Didonato R.Jr."/>
            <person name="Chertkov O."/>
            <person name="Han C.S."/>
            <person name="Land M.L."/>
            <person name="Brown P."/>
            <person name="Lovley D.R."/>
        </authorList>
    </citation>
    <scope>NUCLEOTIDE SEQUENCE [LARGE SCALE GENOMIC DNA]</scope>
    <source>
        <strain evidence="8">DSM 2380 / NBRC 103641 / GraBd1</strain>
    </source>
</reference>
<evidence type="ECO:0000313" key="8">
    <source>
        <dbReference type="Proteomes" id="UP000002534"/>
    </source>
</evidence>
<dbReference type="AlphaFoldDB" id="Q3A1M7"/>
<dbReference type="InterPro" id="IPR022641">
    <property type="entry name" value="CheR_N"/>
</dbReference>
<dbReference type="PANTHER" id="PTHR24422:SF19">
    <property type="entry name" value="CHEMOTAXIS PROTEIN METHYLTRANSFERASE"/>
    <property type="match status" value="1"/>
</dbReference>
<dbReference type="SMART" id="SM00138">
    <property type="entry name" value="MeTrc"/>
    <property type="match status" value="1"/>
</dbReference>
<dbReference type="InterPro" id="IPR050903">
    <property type="entry name" value="Bact_Chemotaxis_MeTrfase"/>
</dbReference>
<dbReference type="InterPro" id="IPR029063">
    <property type="entry name" value="SAM-dependent_MTases_sf"/>
</dbReference>
<dbReference type="InterPro" id="IPR036804">
    <property type="entry name" value="CheR_N_sf"/>
</dbReference>
<dbReference type="InterPro" id="IPR000780">
    <property type="entry name" value="CheR_MeTrfase"/>
</dbReference>
<dbReference type="GO" id="GO:0032259">
    <property type="term" value="P:methylation"/>
    <property type="evidence" value="ECO:0007669"/>
    <property type="project" value="UniProtKB-KW"/>
</dbReference>
<dbReference type="PRINTS" id="PR00996">
    <property type="entry name" value="CHERMTFRASE"/>
</dbReference>
<evidence type="ECO:0000256" key="3">
    <source>
        <dbReference type="ARBA" id="ARBA00022603"/>
    </source>
</evidence>
<protein>
    <recommendedName>
        <fullName evidence="2">protein-glutamate O-methyltransferase</fullName>
        <ecNumber evidence="2">2.1.1.80</ecNumber>
    </recommendedName>
</protein>
<name>Q3A1M7_SYNC1</name>
<evidence type="ECO:0000256" key="1">
    <source>
        <dbReference type="ARBA" id="ARBA00001541"/>
    </source>
</evidence>
<reference evidence="8" key="1">
    <citation type="submission" date="2005-10" db="EMBL/GenBank/DDBJ databases">
        <title>Complete sequence of Pelobacter carbinolicus DSM 2380.</title>
        <authorList>
            <person name="Copeland A."/>
            <person name="Lucas S."/>
            <person name="Lapidus A."/>
            <person name="Barry K."/>
            <person name="Detter J.C."/>
            <person name="Glavina T."/>
            <person name="Hammon N."/>
            <person name="Israni S."/>
            <person name="Pitluck S."/>
            <person name="Chertkov O."/>
            <person name="Schmutz J."/>
            <person name="Larimer F."/>
            <person name="Land M."/>
            <person name="Kyrpides N."/>
            <person name="Ivanova N."/>
            <person name="Richardson P."/>
        </authorList>
    </citation>
    <scope>NUCLEOTIDE SEQUENCE [LARGE SCALE GENOMIC DNA]</scope>
    <source>
        <strain evidence="8">DSM 2380 / NBRC 103641 / GraBd1</strain>
    </source>
</reference>
<keyword evidence="5" id="KW-0949">S-adenosyl-L-methionine</keyword>